<keyword evidence="2" id="KW-0012">Acyltransferase</keyword>
<evidence type="ECO:0000313" key="5">
    <source>
        <dbReference type="Proteomes" id="UP000002186"/>
    </source>
</evidence>
<dbReference type="InterPro" id="IPR000182">
    <property type="entry name" value="GNAT_dom"/>
</dbReference>
<dbReference type="Proteomes" id="UP000002186">
    <property type="component" value="Chromosome"/>
</dbReference>
<organism evidence="4 5">
    <name type="scientific">Thauera aminoaromatica</name>
    <dbReference type="NCBI Taxonomy" id="164330"/>
    <lineage>
        <taxon>Bacteria</taxon>
        <taxon>Pseudomonadati</taxon>
        <taxon>Pseudomonadota</taxon>
        <taxon>Betaproteobacteria</taxon>
        <taxon>Rhodocyclales</taxon>
        <taxon>Zoogloeaceae</taxon>
        <taxon>Thauera</taxon>
    </lineage>
</organism>
<dbReference type="AlphaFoldDB" id="C4KAW9"/>
<accession>C4KAW9</accession>
<dbReference type="KEGG" id="tmz:Tmz1t_2946"/>
<evidence type="ECO:0000256" key="2">
    <source>
        <dbReference type="ARBA" id="ARBA00023315"/>
    </source>
</evidence>
<keyword evidence="1 4" id="KW-0808">Transferase</keyword>
<dbReference type="PROSITE" id="PS51186">
    <property type="entry name" value="GNAT"/>
    <property type="match status" value="1"/>
</dbReference>
<reference evidence="4 5" key="2">
    <citation type="journal article" date="2012" name="Stand. Genomic Sci.">
        <title>Complete genome sequence of Thauera aminoaromatica strain MZ1T.</title>
        <authorList>
            <person name="Jiang K."/>
            <person name="Sanseverino J."/>
            <person name="Chauhan A."/>
            <person name="Lucas S."/>
            <person name="Copeland A."/>
            <person name="Lapidus A."/>
            <person name="Del Rio T.G."/>
            <person name="Dalin E."/>
            <person name="Tice H."/>
            <person name="Bruce D."/>
            <person name="Goodwin L."/>
            <person name="Pitluck S."/>
            <person name="Sims D."/>
            <person name="Brettin T."/>
            <person name="Detter J.C."/>
            <person name="Han C."/>
            <person name="Chang Y.J."/>
            <person name="Larimer F."/>
            <person name="Land M."/>
            <person name="Hauser L."/>
            <person name="Kyrpides N.C."/>
            <person name="Mikhailova N."/>
            <person name="Moser S."/>
            <person name="Jegier P."/>
            <person name="Close D."/>
            <person name="Debruyn J.M."/>
            <person name="Wang Y."/>
            <person name="Layton A.C."/>
            <person name="Allen M.S."/>
            <person name="Sayler G.S."/>
        </authorList>
    </citation>
    <scope>NUCLEOTIDE SEQUENCE [LARGE SCALE GENOMIC DNA]</scope>
    <source>
        <strain evidence="4 5">MZ1T</strain>
    </source>
</reference>
<gene>
    <name evidence="4" type="ordered locus">Tmz1t_2946</name>
</gene>
<dbReference type="Pfam" id="PF00583">
    <property type="entry name" value="Acetyltransf_1"/>
    <property type="match status" value="1"/>
</dbReference>
<sequence length="167" mass="18011">MAALPPQSSQGDAMTANTEIKLRPLAAGDLAAVTRLDATNGGESRAGFFERRLQAEQQSPTGFFSCVAERGGEVAGFLLGHLLDGEFGGLERVAVLDAVAIDPAAQRQGLARKLVGEFDRSARERGASEMRTQAQWDRPGLVEFFSAAGFRLSPRLVLERPTEYVNF</sequence>
<name>C4KAW9_THASP</name>
<feature type="domain" description="N-acetyltransferase" evidence="3">
    <location>
        <begin position="20"/>
        <end position="167"/>
    </location>
</feature>
<protein>
    <submittedName>
        <fullName evidence="4">GCN5-related N-acetyltransferase</fullName>
    </submittedName>
</protein>
<evidence type="ECO:0000256" key="1">
    <source>
        <dbReference type="ARBA" id="ARBA00022679"/>
    </source>
</evidence>
<dbReference type="EMBL" id="CP001281">
    <property type="protein sequence ID" value="ACR01545.1"/>
    <property type="molecule type" value="Genomic_DNA"/>
</dbReference>
<proteinExistence type="predicted"/>
<dbReference type="Gene3D" id="3.40.630.30">
    <property type="match status" value="1"/>
</dbReference>
<dbReference type="STRING" id="85643.Tmz1t_2946"/>
<dbReference type="HOGENOM" id="CLU_127721_0_0_4"/>
<dbReference type="InterPro" id="IPR016181">
    <property type="entry name" value="Acyl_CoA_acyltransferase"/>
</dbReference>
<evidence type="ECO:0000259" key="3">
    <source>
        <dbReference type="PROSITE" id="PS51186"/>
    </source>
</evidence>
<dbReference type="PANTHER" id="PTHR43877">
    <property type="entry name" value="AMINOALKYLPHOSPHONATE N-ACETYLTRANSFERASE-RELATED-RELATED"/>
    <property type="match status" value="1"/>
</dbReference>
<dbReference type="SUPFAM" id="SSF55729">
    <property type="entry name" value="Acyl-CoA N-acyltransferases (Nat)"/>
    <property type="match status" value="1"/>
</dbReference>
<evidence type="ECO:0000313" key="4">
    <source>
        <dbReference type="EMBL" id="ACR01545.1"/>
    </source>
</evidence>
<dbReference type="GO" id="GO:0016747">
    <property type="term" value="F:acyltransferase activity, transferring groups other than amino-acyl groups"/>
    <property type="evidence" value="ECO:0007669"/>
    <property type="project" value="InterPro"/>
</dbReference>
<dbReference type="eggNOG" id="COG0456">
    <property type="taxonomic scope" value="Bacteria"/>
</dbReference>
<dbReference type="InterPro" id="IPR050832">
    <property type="entry name" value="Bact_Acetyltransf"/>
</dbReference>
<keyword evidence="5" id="KW-1185">Reference proteome</keyword>
<reference evidence="5" key="1">
    <citation type="submission" date="2009-05" db="EMBL/GenBank/DDBJ databases">
        <title>Complete sequence of chromosome of Thauera sp. MZ1T.</title>
        <authorList>
            <consortium name="US DOE Joint Genome Institute"/>
            <person name="Lucas S."/>
            <person name="Copeland A."/>
            <person name="Lapidus A."/>
            <person name="Glavina del Rio T."/>
            <person name="Dalin E."/>
            <person name="Tice H."/>
            <person name="Bruce D."/>
            <person name="Goodwin L."/>
            <person name="Pitluck S."/>
            <person name="Sims D."/>
            <person name="Brettin T."/>
            <person name="Detter J.C."/>
            <person name="Han C."/>
            <person name="Larimer F."/>
            <person name="Land M."/>
            <person name="Hauser L."/>
            <person name="Kyrpides N."/>
            <person name="Mikhailova N."/>
            <person name="Sayler G.S."/>
        </authorList>
    </citation>
    <scope>NUCLEOTIDE SEQUENCE [LARGE SCALE GENOMIC DNA]</scope>
    <source>
        <strain evidence="5">MZ1T</strain>
    </source>
</reference>
<dbReference type="CDD" id="cd04301">
    <property type="entry name" value="NAT_SF"/>
    <property type="match status" value="1"/>
</dbReference>